<organism evidence="1 2">
    <name type="scientific">Fusarium keratoplasticum</name>
    <dbReference type="NCBI Taxonomy" id="1328300"/>
    <lineage>
        <taxon>Eukaryota</taxon>
        <taxon>Fungi</taxon>
        <taxon>Dikarya</taxon>
        <taxon>Ascomycota</taxon>
        <taxon>Pezizomycotina</taxon>
        <taxon>Sordariomycetes</taxon>
        <taxon>Hypocreomycetidae</taxon>
        <taxon>Hypocreales</taxon>
        <taxon>Nectriaceae</taxon>
        <taxon>Fusarium</taxon>
        <taxon>Fusarium solani species complex</taxon>
    </lineage>
</organism>
<name>A0ACC0QF77_9HYPO</name>
<reference evidence="1" key="1">
    <citation type="submission" date="2022-06" db="EMBL/GenBank/DDBJ databases">
        <title>Fusarium solani species complex genomes reveal bases of compartmentalisation and animal pathogenesis.</title>
        <authorList>
            <person name="Tsai I.J."/>
        </authorList>
    </citation>
    <scope>NUCLEOTIDE SEQUENCE</scope>
    <source>
        <strain evidence="1">Fu6.1</strain>
    </source>
</reference>
<comment type="caution">
    <text evidence="1">The sequence shown here is derived from an EMBL/GenBank/DDBJ whole genome shotgun (WGS) entry which is preliminary data.</text>
</comment>
<proteinExistence type="predicted"/>
<accession>A0ACC0QF77</accession>
<evidence type="ECO:0000313" key="1">
    <source>
        <dbReference type="EMBL" id="KAI8650708.1"/>
    </source>
</evidence>
<sequence length="345" mass="38653">MSTSSAIETPATFHYKPLDTGKYEIRVLKLPANSSEKPLSELFVEYVAGWLNATCGETVDIFGPLSFLSIAGIGPFGPSDALPSWVPNYPENARRNHPAGFIPGSIEDVPKNHNKKPYVFKDTHSLFVWGSKMGPINTISEELDCNRPRDFCSFLKSFLSRHAHYVSGVASLQAICQLLLTEKKSKPVTKQTVFLALGIASLVLDFERVDQETTKEPPWHHQWEARLYEVAFPGSDMQGLGFTHTPQEEILSWCKDKRSQILSALDQGLRKYNFFESESSYLGRAPLGAKRGDILCLLDGYDLPVLLRETKEGHHVFVGTVTVLDLDTHSLLRNMGSKAQWLELR</sequence>
<keyword evidence="2" id="KW-1185">Reference proteome</keyword>
<evidence type="ECO:0000313" key="2">
    <source>
        <dbReference type="Proteomes" id="UP001065298"/>
    </source>
</evidence>
<gene>
    <name evidence="1" type="ORF">NCS57_01405300</name>
</gene>
<protein>
    <submittedName>
        <fullName evidence="1">HET domain-containing protein</fullName>
    </submittedName>
</protein>
<dbReference type="EMBL" id="CM046514">
    <property type="protein sequence ID" value="KAI8650708.1"/>
    <property type="molecule type" value="Genomic_DNA"/>
</dbReference>
<dbReference type="Proteomes" id="UP001065298">
    <property type="component" value="Chromosome 12"/>
</dbReference>